<dbReference type="EMBL" id="VWPK01000005">
    <property type="protein sequence ID" value="KAA5613575.1"/>
    <property type="molecule type" value="Genomic_DNA"/>
</dbReference>
<feature type="domain" description="AsmA" evidence="3">
    <location>
        <begin position="45"/>
        <end position="156"/>
    </location>
</feature>
<comment type="caution">
    <text evidence="4">The sequence shown here is derived from an EMBL/GenBank/DDBJ whole genome shotgun (WGS) entry which is preliminary data.</text>
</comment>
<dbReference type="OrthoDB" id="7233633at2"/>
<reference evidence="4 5" key="1">
    <citation type="submission" date="2019-09" db="EMBL/GenBank/DDBJ databases">
        <title>Genome sequence of Rhodovastum atsumiense, a diverse member of the Acetobacteraceae family of non-sulfur purple photosynthetic bacteria.</title>
        <authorList>
            <person name="Meyer T."/>
            <person name="Kyndt J."/>
        </authorList>
    </citation>
    <scope>NUCLEOTIDE SEQUENCE [LARGE SCALE GENOMIC DNA]</scope>
    <source>
        <strain evidence="4 5">DSM 21279</strain>
    </source>
</reference>
<name>A0A5M6J1S4_9PROT</name>
<organism evidence="4 5">
    <name type="scientific">Rhodovastum atsumiense</name>
    <dbReference type="NCBI Taxonomy" id="504468"/>
    <lineage>
        <taxon>Bacteria</taxon>
        <taxon>Pseudomonadati</taxon>
        <taxon>Pseudomonadota</taxon>
        <taxon>Alphaproteobacteria</taxon>
        <taxon>Acetobacterales</taxon>
        <taxon>Acetobacteraceae</taxon>
        <taxon>Rhodovastum</taxon>
    </lineage>
</organism>
<evidence type="ECO:0000313" key="5">
    <source>
        <dbReference type="Proteomes" id="UP000325255"/>
    </source>
</evidence>
<dbReference type="AlphaFoldDB" id="A0A5M6J1S4"/>
<evidence type="ECO:0000313" key="4">
    <source>
        <dbReference type="EMBL" id="KAA5613575.1"/>
    </source>
</evidence>
<dbReference type="PANTHER" id="PTHR30441:SF4">
    <property type="entry name" value="PROTEIN ASMA"/>
    <property type="match status" value="1"/>
</dbReference>
<feature type="domain" description="AsmA" evidence="3">
    <location>
        <begin position="777"/>
        <end position="941"/>
    </location>
</feature>
<sequence>MGGAGRRRRPGAGRHRPGRVGRGRCHRHRDAGWWRLRPRGGLVRALRLLLGGFALLLLLAVAAVWLLPPLLDWDRYRDSIATLASEQLGRDVRIAGPISLALLPTPQLTAAGVSVTEGGDGITIRADQLNLRVGLAALAAGRIDARELVLRGAEMRVPWPLQPVQISAAAPEWFATTSVQIEDGQLVVGRVAITGIRARLTTDAFTGSYTAAGNGQISGRPWHFTGRLTRAGDDGAAGLDITVDGHGPVQDTGATLTGQLHPDGSFVGRIAGRGPDLSQLLPAPAVPFRAEGRVSISGGLAAADDLVGEIGGSAAKGAVALRVLPQLRLDVALAANRLDLDGWAPALLRGRAPAFPTGIDLSAEAAQLAGGTLRRLRGAFDIEGGTVAVRELKMVLPGDAALAVTGQVLPREGGAQVPRFEGDVTLSAPALRTTFAWLDAAGVAPFSALPPGVLRSAEMAGHAVLQPGQLALSRLDGTLDGIRVSGLLGLRTGERPGLAATLRMDRCDLDPWLPAALPPLAGIPARLARMDADLRLTAQQAFLRGTAFGPVALDAAVEGGALTLRRLDVTASDMRATLSGALREGGRIADGRLDLQAPSAAPLAGLLPPALAPLARARTFWLAPLMLQATASGAPEALGLRISGELGDLRLEAQPTLDLSGRSAAGVLTLRHPGAPRLLESLGIGGTASWLGDGSLGLVARLSGQFAVGRPARWAADSFDLSAGGLHANGTLALEADGTAPPLLSGRIVAETLPLPVPHPRSPEPLPIAALAGWRANLRLEAGRVLDGLTPVLEQAAATLSLAEGKLRLEGGTARLDGGTLGGSASLDVGGTVPALAVQATLTGATVDGPLFGLPVDLVTGRVDAGLSLEASGYSPAALLATLSGEARVTAMDGTLTGFSLASATGGLPEAALRTALSGGTTAFTRLDLALRARRGVMEVTEARMTGASGAVTLGGSVDLGGSTADLRFGLLPAVADPPVVGLRLNGPLDQLKRSAEMAAVVRWRAEHAARP</sequence>
<protein>
    <submittedName>
        <fullName evidence="4">AsmA family protein</fullName>
    </submittedName>
</protein>
<proteinExistence type="predicted"/>
<feature type="transmembrane region" description="Helical" evidence="2">
    <location>
        <begin position="45"/>
        <end position="67"/>
    </location>
</feature>
<dbReference type="Proteomes" id="UP000325255">
    <property type="component" value="Unassembled WGS sequence"/>
</dbReference>
<keyword evidence="2" id="KW-0812">Transmembrane</keyword>
<dbReference type="InterPro" id="IPR052894">
    <property type="entry name" value="AsmA-related"/>
</dbReference>
<evidence type="ECO:0000259" key="3">
    <source>
        <dbReference type="Pfam" id="PF05170"/>
    </source>
</evidence>
<dbReference type="GO" id="GO:0090313">
    <property type="term" value="P:regulation of protein targeting to membrane"/>
    <property type="evidence" value="ECO:0007669"/>
    <property type="project" value="TreeGrafter"/>
</dbReference>
<dbReference type="GO" id="GO:0005886">
    <property type="term" value="C:plasma membrane"/>
    <property type="evidence" value="ECO:0007669"/>
    <property type="project" value="TreeGrafter"/>
</dbReference>
<dbReference type="PANTHER" id="PTHR30441">
    <property type="entry name" value="DUF748 DOMAIN-CONTAINING PROTEIN"/>
    <property type="match status" value="1"/>
</dbReference>
<dbReference type="InterPro" id="IPR007844">
    <property type="entry name" value="AsmA"/>
</dbReference>
<keyword evidence="2" id="KW-1133">Transmembrane helix</keyword>
<dbReference type="Pfam" id="PF05170">
    <property type="entry name" value="AsmA"/>
    <property type="match status" value="2"/>
</dbReference>
<feature type="region of interest" description="Disordered" evidence="1">
    <location>
        <begin position="1"/>
        <end position="25"/>
    </location>
</feature>
<accession>A0A5M6J1S4</accession>
<keyword evidence="5" id="KW-1185">Reference proteome</keyword>
<evidence type="ECO:0000256" key="2">
    <source>
        <dbReference type="SAM" id="Phobius"/>
    </source>
</evidence>
<evidence type="ECO:0000256" key="1">
    <source>
        <dbReference type="SAM" id="MobiDB-lite"/>
    </source>
</evidence>
<gene>
    <name evidence="4" type="ORF">F1189_03925</name>
</gene>
<keyword evidence="2" id="KW-0472">Membrane</keyword>